<reference evidence="1" key="1">
    <citation type="submission" date="2014-12" db="EMBL/GenBank/DDBJ databases">
        <title>Insight into the proteome of Arion vulgaris.</title>
        <authorList>
            <person name="Aradska J."/>
            <person name="Bulat T."/>
            <person name="Smidak R."/>
            <person name="Sarate P."/>
            <person name="Gangsoo J."/>
            <person name="Sialana F."/>
            <person name="Bilban M."/>
            <person name="Lubec G."/>
        </authorList>
    </citation>
    <scope>NUCLEOTIDE SEQUENCE</scope>
    <source>
        <tissue evidence="1">Skin</tissue>
    </source>
</reference>
<organism evidence="1">
    <name type="scientific">Arion vulgaris</name>
    <dbReference type="NCBI Taxonomy" id="1028688"/>
    <lineage>
        <taxon>Eukaryota</taxon>
        <taxon>Metazoa</taxon>
        <taxon>Spiralia</taxon>
        <taxon>Lophotrochozoa</taxon>
        <taxon>Mollusca</taxon>
        <taxon>Gastropoda</taxon>
        <taxon>Heterobranchia</taxon>
        <taxon>Euthyneura</taxon>
        <taxon>Panpulmonata</taxon>
        <taxon>Eupulmonata</taxon>
        <taxon>Stylommatophora</taxon>
        <taxon>Helicina</taxon>
        <taxon>Arionoidea</taxon>
        <taxon>Arionidae</taxon>
        <taxon>Arion</taxon>
    </lineage>
</organism>
<dbReference type="AlphaFoldDB" id="A0A0B7A8B1"/>
<dbReference type="EMBL" id="HACG01030128">
    <property type="protein sequence ID" value="CEK76993.1"/>
    <property type="molecule type" value="Transcribed_RNA"/>
</dbReference>
<feature type="non-terminal residue" evidence="1">
    <location>
        <position position="1"/>
    </location>
</feature>
<proteinExistence type="predicted"/>
<name>A0A0B7A8B1_9EUPU</name>
<accession>A0A0B7A8B1</accession>
<gene>
    <name evidence="1" type="primary">ORF102481</name>
</gene>
<protein>
    <submittedName>
        <fullName evidence="1">Uncharacterized protein</fullName>
    </submittedName>
</protein>
<sequence length="69" mass="8055">RLFRPEVDVYTISASLNVRSPFKLVNVSRSYHLHNNSGIYFKFHKTLKNQVIYLQLKIKKASAAFVMLN</sequence>
<evidence type="ECO:0000313" key="1">
    <source>
        <dbReference type="EMBL" id="CEK76993.1"/>
    </source>
</evidence>
<feature type="non-terminal residue" evidence="1">
    <location>
        <position position="69"/>
    </location>
</feature>